<evidence type="ECO:0000256" key="1">
    <source>
        <dbReference type="SAM" id="MobiDB-lite"/>
    </source>
</evidence>
<dbReference type="AlphaFoldDB" id="A0AAN9IXH8"/>
<evidence type="ECO:0000313" key="3">
    <source>
        <dbReference type="Proteomes" id="UP001372338"/>
    </source>
</evidence>
<gene>
    <name evidence="2" type="ORF">RIF29_00443</name>
</gene>
<reference evidence="2 3" key="1">
    <citation type="submission" date="2024-01" db="EMBL/GenBank/DDBJ databases">
        <title>The genomes of 5 underutilized Papilionoideae crops provide insights into root nodulation and disease resistanc.</title>
        <authorList>
            <person name="Yuan L."/>
        </authorList>
    </citation>
    <scope>NUCLEOTIDE SEQUENCE [LARGE SCALE GENOMIC DNA]</scope>
    <source>
        <strain evidence="2">ZHUSHIDOU_FW_LH</strain>
        <tissue evidence="2">Leaf</tissue>
    </source>
</reference>
<organism evidence="2 3">
    <name type="scientific">Crotalaria pallida</name>
    <name type="common">Smooth rattlebox</name>
    <name type="synonym">Crotalaria striata</name>
    <dbReference type="NCBI Taxonomy" id="3830"/>
    <lineage>
        <taxon>Eukaryota</taxon>
        <taxon>Viridiplantae</taxon>
        <taxon>Streptophyta</taxon>
        <taxon>Embryophyta</taxon>
        <taxon>Tracheophyta</taxon>
        <taxon>Spermatophyta</taxon>
        <taxon>Magnoliopsida</taxon>
        <taxon>eudicotyledons</taxon>
        <taxon>Gunneridae</taxon>
        <taxon>Pentapetalae</taxon>
        <taxon>rosids</taxon>
        <taxon>fabids</taxon>
        <taxon>Fabales</taxon>
        <taxon>Fabaceae</taxon>
        <taxon>Papilionoideae</taxon>
        <taxon>50 kb inversion clade</taxon>
        <taxon>genistoids sensu lato</taxon>
        <taxon>core genistoids</taxon>
        <taxon>Crotalarieae</taxon>
        <taxon>Crotalaria</taxon>
    </lineage>
</organism>
<dbReference type="Proteomes" id="UP001372338">
    <property type="component" value="Unassembled WGS sequence"/>
</dbReference>
<accession>A0AAN9IXH8</accession>
<evidence type="ECO:0000313" key="2">
    <source>
        <dbReference type="EMBL" id="KAK7287259.1"/>
    </source>
</evidence>
<feature type="compositionally biased region" description="Polar residues" evidence="1">
    <location>
        <begin position="94"/>
        <end position="105"/>
    </location>
</feature>
<dbReference type="EMBL" id="JAYWIO010000001">
    <property type="protein sequence ID" value="KAK7287259.1"/>
    <property type="molecule type" value="Genomic_DNA"/>
</dbReference>
<feature type="region of interest" description="Disordered" evidence="1">
    <location>
        <begin position="84"/>
        <end position="153"/>
    </location>
</feature>
<sequence length="153" mass="17250">MCDTCSMYGHDSKSCRKQTKKVWMEKKKPTREEIEELDDRLKLKRNLEEGTILEENRAGAFELVKDLIQTQSEENSQPVAVVDLSQEKEAGGDVSQNPGSLNSPLMPTPNLGLQFVPDVTEEEQWTPVKTRNKAKQRQVVQQGETPKSHLGNG</sequence>
<protein>
    <submittedName>
        <fullName evidence="2">Uncharacterized protein</fullName>
    </submittedName>
</protein>
<name>A0AAN9IXH8_CROPI</name>
<comment type="caution">
    <text evidence="2">The sequence shown here is derived from an EMBL/GenBank/DDBJ whole genome shotgun (WGS) entry which is preliminary data.</text>
</comment>
<proteinExistence type="predicted"/>
<keyword evidence="3" id="KW-1185">Reference proteome</keyword>